<dbReference type="VEuPathDB" id="FungiDB:H310_02617"/>
<dbReference type="InterPro" id="IPR006577">
    <property type="entry name" value="UAS"/>
</dbReference>
<feature type="region of interest" description="Disordered" evidence="1">
    <location>
        <begin position="233"/>
        <end position="287"/>
    </location>
</feature>
<dbReference type="InterPro" id="IPR036249">
    <property type="entry name" value="Thioredoxin-like_sf"/>
</dbReference>
<dbReference type="Gene3D" id="3.40.30.10">
    <property type="entry name" value="Glutaredoxin"/>
    <property type="match status" value="1"/>
</dbReference>
<dbReference type="Pfam" id="PF13899">
    <property type="entry name" value="Thioredoxin_7"/>
    <property type="match status" value="1"/>
</dbReference>
<accession>A0A418AV55</accession>
<evidence type="ECO:0000313" key="4">
    <source>
        <dbReference type="Proteomes" id="UP000285060"/>
    </source>
</evidence>
<dbReference type="AlphaFoldDB" id="A0A418AV55"/>
<dbReference type="PROSITE" id="PS50330">
    <property type="entry name" value="UIM"/>
    <property type="match status" value="1"/>
</dbReference>
<protein>
    <recommendedName>
        <fullName evidence="2">UAS domain-containing protein</fullName>
    </recommendedName>
</protein>
<comment type="caution">
    <text evidence="3">The sequence shown here is derived from an EMBL/GenBank/DDBJ whole genome shotgun (WGS) entry which is preliminary data.</text>
</comment>
<dbReference type="PANTHER" id="PTHR23322:SF6">
    <property type="entry name" value="UBX DOMAIN-CONTAINING PROTEIN 7"/>
    <property type="match status" value="1"/>
</dbReference>
<organism evidence="3 4">
    <name type="scientific">Aphanomyces invadans</name>
    <dbReference type="NCBI Taxonomy" id="157072"/>
    <lineage>
        <taxon>Eukaryota</taxon>
        <taxon>Sar</taxon>
        <taxon>Stramenopiles</taxon>
        <taxon>Oomycota</taxon>
        <taxon>Saprolegniomycetes</taxon>
        <taxon>Saprolegniales</taxon>
        <taxon>Verrucalvaceae</taxon>
        <taxon>Aphanomyces</taxon>
    </lineage>
</organism>
<reference evidence="3 4" key="1">
    <citation type="submission" date="2018-08" db="EMBL/GenBank/DDBJ databases">
        <title>Aphanomyces genome sequencing and annotation.</title>
        <authorList>
            <person name="Minardi D."/>
            <person name="Oidtmann B."/>
            <person name="Van Der Giezen M."/>
            <person name="Studholme D.J."/>
        </authorList>
    </citation>
    <scope>NUCLEOTIDE SEQUENCE [LARGE SCALE GENOMIC DNA]</scope>
    <source>
        <strain evidence="3 4">NJM0002</strain>
    </source>
</reference>
<evidence type="ECO:0000256" key="1">
    <source>
        <dbReference type="SAM" id="MobiDB-lite"/>
    </source>
</evidence>
<feature type="domain" description="UAS" evidence="2">
    <location>
        <begin position="90"/>
        <end position="211"/>
    </location>
</feature>
<sequence length="312" mass="34425">MIVGHAIDGLGKHVDEDGSGADLLRWATRLWQPRPLRTRQSCIETAQASLLNWVGAVVEGLVGALNGRQTLLGLTSMKSPLGVYPRAVVKAEDIQRWEVDVSKEEARQLAKQERKWLLVNVQDDTVFASLRLNRDTWNDDFVQNLITSGFVFWQIYISSDHCKKFCSLYQLDQSTLPITCILDPVTGQKVVEWHDYIEPQTMAEKCTAHSTTDVGFMDTVVVSDFACLNSPGAPVARPAEPSPPRSREWTEDDELAAAIAASLEQPSDDGMKSEAAQAAPPPPPAFVPLPDEPVGACVRCAPFFSPRVQWPS</sequence>
<evidence type="ECO:0000259" key="2">
    <source>
        <dbReference type="SMART" id="SM00594"/>
    </source>
</evidence>
<dbReference type="EMBL" id="QUSY01000452">
    <property type="protein sequence ID" value="RHY29332.1"/>
    <property type="molecule type" value="Genomic_DNA"/>
</dbReference>
<dbReference type="InterPro" id="IPR050730">
    <property type="entry name" value="UBX_domain-protein"/>
</dbReference>
<name>A0A418AV55_9STRA</name>
<dbReference type="CDD" id="cd02958">
    <property type="entry name" value="UAS"/>
    <property type="match status" value="1"/>
</dbReference>
<gene>
    <name evidence="3" type="ORF">DYB32_005219</name>
</gene>
<dbReference type="Proteomes" id="UP000285060">
    <property type="component" value="Unassembled WGS sequence"/>
</dbReference>
<dbReference type="InterPro" id="IPR003903">
    <property type="entry name" value="UIM_dom"/>
</dbReference>
<dbReference type="SUPFAM" id="SSF52833">
    <property type="entry name" value="Thioredoxin-like"/>
    <property type="match status" value="1"/>
</dbReference>
<dbReference type="PANTHER" id="PTHR23322">
    <property type="entry name" value="FAS-ASSOCIATED PROTEIN"/>
    <property type="match status" value="1"/>
</dbReference>
<keyword evidence="4" id="KW-1185">Reference proteome</keyword>
<proteinExistence type="predicted"/>
<dbReference type="SMART" id="SM00594">
    <property type="entry name" value="UAS"/>
    <property type="match status" value="1"/>
</dbReference>
<dbReference type="GO" id="GO:0043130">
    <property type="term" value="F:ubiquitin binding"/>
    <property type="evidence" value="ECO:0007669"/>
    <property type="project" value="TreeGrafter"/>
</dbReference>
<dbReference type="GO" id="GO:0005634">
    <property type="term" value="C:nucleus"/>
    <property type="evidence" value="ECO:0007669"/>
    <property type="project" value="TreeGrafter"/>
</dbReference>
<evidence type="ECO:0000313" key="3">
    <source>
        <dbReference type="EMBL" id="RHY29332.1"/>
    </source>
</evidence>
<dbReference type="GO" id="GO:0043161">
    <property type="term" value="P:proteasome-mediated ubiquitin-dependent protein catabolic process"/>
    <property type="evidence" value="ECO:0007669"/>
    <property type="project" value="TreeGrafter"/>
</dbReference>